<comment type="caution">
    <text evidence="2">The sequence shown here is derived from an EMBL/GenBank/DDBJ whole genome shotgun (WGS) entry which is preliminary data.</text>
</comment>
<keyword evidence="1" id="KW-0732">Signal</keyword>
<proteinExistence type="predicted"/>
<accession>A0A9D1EMY5</accession>
<reference evidence="2" key="1">
    <citation type="submission" date="2020-10" db="EMBL/GenBank/DDBJ databases">
        <authorList>
            <person name="Gilroy R."/>
        </authorList>
    </citation>
    <scope>NUCLEOTIDE SEQUENCE</scope>
    <source>
        <strain evidence="2">CHK157-1446</strain>
    </source>
</reference>
<evidence type="ECO:0008006" key="4">
    <source>
        <dbReference type="Google" id="ProtNLM"/>
    </source>
</evidence>
<evidence type="ECO:0000256" key="1">
    <source>
        <dbReference type="SAM" id="SignalP"/>
    </source>
</evidence>
<feature type="signal peptide" evidence="1">
    <location>
        <begin position="1"/>
        <end position="25"/>
    </location>
</feature>
<organism evidence="2 3">
    <name type="scientific">Candidatus Faeciplasma gallinarum</name>
    <dbReference type="NCBI Taxonomy" id="2840799"/>
    <lineage>
        <taxon>Bacteria</taxon>
        <taxon>Bacillati</taxon>
        <taxon>Bacillota</taxon>
        <taxon>Clostridia</taxon>
        <taxon>Eubacteriales</taxon>
        <taxon>Oscillospiraceae</taxon>
        <taxon>Oscillospiraceae incertae sedis</taxon>
        <taxon>Candidatus Faeciplasma</taxon>
    </lineage>
</organism>
<feature type="chain" id="PRO_5038801507" description="Recombinase RecA" evidence="1">
    <location>
        <begin position="26"/>
        <end position="56"/>
    </location>
</feature>
<protein>
    <recommendedName>
        <fullName evidence="4">Recombinase RecA</fullName>
    </recommendedName>
</protein>
<sequence>MKEIIKKISAISAAATLAFTSLSSAAYVSAEEESEITQFMDCFMPMPIIEELTEDC</sequence>
<dbReference type="AlphaFoldDB" id="A0A9D1EMY5"/>
<dbReference type="Proteomes" id="UP000823982">
    <property type="component" value="Unassembled WGS sequence"/>
</dbReference>
<evidence type="ECO:0000313" key="3">
    <source>
        <dbReference type="Proteomes" id="UP000823982"/>
    </source>
</evidence>
<reference evidence="2" key="2">
    <citation type="journal article" date="2021" name="PeerJ">
        <title>Extensive microbial diversity within the chicken gut microbiome revealed by metagenomics and culture.</title>
        <authorList>
            <person name="Gilroy R."/>
            <person name="Ravi A."/>
            <person name="Getino M."/>
            <person name="Pursley I."/>
            <person name="Horton D.L."/>
            <person name="Alikhan N.F."/>
            <person name="Baker D."/>
            <person name="Gharbi K."/>
            <person name="Hall N."/>
            <person name="Watson M."/>
            <person name="Adriaenssens E.M."/>
            <person name="Foster-Nyarko E."/>
            <person name="Jarju S."/>
            <person name="Secka A."/>
            <person name="Antonio M."/>
            <person name="Oren A."/>
            <person name="Chaudhuri R.R."/>
            <person name="La Ragione R."/>
            <person name="Hildebrand F."/>
            <person name="Pallen M.J."/>
        </authorList>
    </citation>
    <scope>NUCLEOTIDE SEQUENCE</scope>
    <source>
        <strain evidence="2">CHK157-1446</strain>
    </source>
</reference>
<name>A0A9D1EMY5_9FIRM</name>
<gene>
    <name evidence="2" type="ORF">IAD01_02095</name>
</gene>
<evidence type="ECO:0000313" key="2">
    <source>
        <dbReference type="EMBL" id="HIS24176.1"/>
    </source>
</evidence>
<dbReference type="EMBL" id="DVIR01000019">
    <property type="protein sequence ID" value="HIS24176.1"/>
    <property type="molecule type" value="Genomic_DNA"/>
</dbReference>